<protein>
    <recommendedName>
        <fullName evidence="4">Esterase</fullName>
    </recommendedName>
</protein>
<accession>A0A7C9IGR5</accession>
<name>A0A7C9IGR5_9RHOB</name>
<feature type="compositionally biased region" description="Polar residues" evidence="1">
    <location>
        <begin position="1"/>
        <end position="13"/>
    </location>
</feature>
<reference evidence="2 3" key="2">
    <citation type="submission" date="2020-03" db="EMBL/GenBank/DDBJ databases">
        <title>Kangsaoukella pontilimi gen. nov., sp. nov., a new member of the family Rhodobacteraceae isolated from a tidal mudflat.</title>
        <authorList>
            <person name="Kim I.S."/>
        </authorList>
    </citation>
    <scope>NUCLEOTIDE SEQUENCE [LARGE SCALE GENOMIC DNA]</scope>
    <source>
        <strain evidence="2 3">GH1-50</strain>
    </source>
</reference>
<gene>
    <name evidence="2" type="ORF">GQ651_10175</name>
</gene>
<dbReference type="Proteomes" id="UP000480350">
    <property type="component" value="Unassembled WGS sequence"/>
</dbReference>
<evidence type="ECO:0000256" key="1">
    <source>
        <dbReference type="SAM" id="MobiDB-lite"/>
    </source>
</evidence>
<evidence type="ECO:0000313" key="3">
    <source>
        <dbReference type="Proteomes" id="UP000480350"/>
    </source>
</evidence>
<organism evidence="2 3">
    <name type="scientific">Kangsaoukella pontilimi</name>
    <dbReference type="NCBI Taxonomy" id="2691042"/>
    <lineage>
        <taxon>Bacteria</taxon>
        <taxon>Pseudomonadati</taxon>
        <taxon>Pseudomonadota</taxon>
        <taxon>Alphaproteobacteria</taxon>
        <taxon>Rhodobacterales</taxon>
        <taxon>Paracoccaceae</taxon>
        <taxon>Kangsaoukella</taxon>
    </lineage>
</organism>
<dbReference type="InterPro" id="IPR029058">
    <property type="entry name" value="AB_hydrolase_fold"/>
</dbReference>
<reference evidence="2 3" key="1">
    <citation type="submission" date="2019-12" db="EMBL/GenBank/DDBJ databases">
        <authorList>
            <person name="Lee S.D."/>
        </authorList>
    </citation>
    <scope>NUCLEOTIDE SEQUENCE [LARGE SCALE GENOMIC DNA]</scope>
    <source>
        <strain evidence="2 3">GH1-50</strain>
    </source>
</reference>
<comment type="caution">
    <text evidence="2">The sequence shown here is derived from an EMBL/GenBank/DDBJ whole genome shotgun (WGS) entry which is preliminary data.</text>
</comment>
<evidence type="ECO:0000313" key="2">
    <source>
        <dbReference type="EMBL" id="MXQ08209.1"/>
    </source>
</evidence>
<dbReference type="EMBL" id="WUPT01000002">
    <property type="protein sequence ID" value="MXQ08209.1"/>
    <property type="molecule type" value="Genomic_DNA"/>
</dbReference>
<dbReference type="AlphaFoldDB" id="A0A7C9IGR5"/>
<feature type="region of interest" description="Disordered" evidence="1">
    <location>
        <begin position="1"/>
        <end position="28"/>
    </location>
</feature>
<dbReference type="RefSeq" id="WP_160764150.1">
    <property type="nucleotide sequence ID" value="NZ_WUPT01000002.1"/>
</dbReference>
<keyword evidence="3" id="KW-1185">Reference proteome</keyword>
<dbReference type="SUPFAM" id="SSF53474">
    <property type="entry name" value="alpha/beta-Hydrolases"/>
    <property type="match status" value="1"/>
</dbReference>
<evidence type="ECO:0008006" key="4">
    <source>
        <dbReference type="Google" id="ProtNLM"/>
    </source>
</evidence>
<sequence>MSLSSLSNETAGTNAAAEPATPSGDAPTWLQEIFPAGGRNGFYEKSHDHALAFVERSRRQLVVSFDNLSDAGNPNYDVEPWAGKFVHDQGWSHLGVFARGPTWYRDMWLIDQFARLAESGFFRRFERVALIGTSMGGFGALAFSEFAPGATVVALSPQSTLEDSIVPWDKRFAKGRVQDWSLPCSDAAISAEHAGRIFALYDPAVEHDLRHVDRLPQDRLVRLKGFWFGHKSAVVLRRIDQLKPFMTAAITGTLTEPMFYRMIRGRRNLLIYRRAVEAELDRRGQTERMERFRTAFRRRRLEQKAKSTEQGE</sequence>
<dbReference type="Gene3D" id="3.40.50.1820">
    <property type="entry name" value="alpha/beta hydrolase"/>
    <property type="match status" value="1"/>
</dbReference>
<proteinExistence type="predicted"/>